<evidence type="ECO:0000313" key="2">
    <source>
        <dbReference type="EMBL" id="SFU01086.1"/>
    </source>
</evidence>
<dbReference type="GO" id="GO:0003677">
    <property type="term" value="F:DNA binding"/>
    <property type="evidence" value="ECO:0007669"/>
    <property type="project" value="InterPro"/>
</dbReference>
<dbReference type="EMBL" id="FPBA01000024">
    <property type="protein sequence ID" value="SFU01086.1"/>
    <property type="molecule type" value="Genomic_DNA"/>
</dbReference>
<gene>
    <name evidence="2" type="ORF">SAMN05660657_04699</name>
</gene>
<dbReference type="InterPro" id="IPR036162">
    <property type="entry name" value="Resolvase-like_N_sf"/>
</dbReference>
<evidence type="ECO:0000259" key="1">
    <source>
        <dbReference type="Pfam" id="PF00239"/>
    </source>
</evidence>
<dbReference type="Gene3D" id="3.40.50.1390">
    <property type="entry name" value="Resolvase, N-terminal catalytic domain"/>
    <property type="match status" value="1"/>
</dbReference>
<proteinExistence type="predicted"/>
<dbReference type="InterPro" id="IPR006119">
    <property type="entry name" value="Resolv_N"/>
</dbReference>
<dbReference type="STRING" id="1296565.SAMN05660657_04699"/>
<dbReference type="RefSeq" id="WP_245784927.1">
    <property type="nucleotide sequence ID" value="NZ_FPBA01000024.1"/>
</dbReference>
<dbReference type="SUPFAM" id="SSF53041">
    <property type="entry name" value="Resolvase-like"/>
    <property type="match status" value="1"/>
</dbReference>
<dbReference type="Pfam" id="PF00239">
    <property type="entry name" value="Resolvase"/>
    <property type="match status" value="1"/>
</dbReference>
<organism evidence="2 3">
    <name type="scientific">Geodermatophilus amargosae</name>
    <dbReference type="NCBI Taxonomy" id="1296565"/>
    <lineage>
        <taxon>Bacteria</taxon>
        <taxon>Bacillati</taxon>
        <taxon>Actinomycetota</taxon>
        <taxon>Actinomycetes</taxon>
        <taxon>Geodermatophilales</taxon>
        <taxon>Geodermatophilaceae</taxon>
        <taxon>Geodermatophilus</taxon>
    </lineage>
</organism>
<feature type="domain" description="Resolvase/invertase-type recombinase catalytic" evidence="1">
    <location>
        <begin position="6"/>
        <end position="47"/>
    </location>
</feature>
<protein>
    <submittedName>
        <fullName evidence="2">Resolvase, N terminal domain</fullName>
    </submittedName>
</protein>
<evidence type="ECO:0000313" key="3">
    <source>
        <dbReference type="Proteomes" id="UP000199546"/>
    </source>
</evidence>
<sequence length="112" mass="11871">MTALLIGYTRVSTDAQDLTAQREGLLALGVEPGRVYIDHGLTGTNRECPGSSIWTLRQPPSRSARVTASMSSVDVSSKARSTTGRVLFRSTGAAALCARAVLSGTRLAYLSR</sequence>
<dbReference type="GO" id="GO:0000150">
    <property type="term" value="F:DNA strand exchange activity"/>
    <property type="evidence" value="ECO:0007669"/>
    <property type="project" value="InterPro"/>
</dbReference>
<keyword evidence="3" id="KW-1185">Reference proteome</keyword>
<dbReference type="Proteomes" id="UP000199546">
    <property type="component" value="Unassembled WGS sequence"/>
</dbReference>
<accession>A0A1I7CNQ4</accession>
<reference evidence="3" key="1">
    <citation type="submission" date="2016-10" db="EMBL/GenBank/DDBJ databases">
        <authorList>
            <person name="Varghese N."/>
            <person name="Submissions S."/>
        </authorList>
    </citation>
    <scope>NUCLEOTIDE SEQUENCE [LARGE SCALE GENOMIC DNA]</scope>
    <source>
        <strain evidence="3">DSM 46136</strain>
    </source>
</reference>
<name>A0A1I7CNQ4_9ACTN</name>
<dbReference type="AlphaFoldDB" id="A0A1I7CNQ4"/>